<gene>
    <name evidence="3" type="ORF">EXU48_14040</name>
</gene>
<feature type="region of interest" description="Disordered" evidence="2">
    <location>
        <begin position="101"/>
        <end position="149"/>
    </location>
</feature>
<evidence type="ECO:0000256" key="2">
    <source>
        <dbReference type="SAM" id="MobiDB-lite"/>
    </source>
</evidence>
<dbReference type="EMBL" id="SMNA01000006">
    <property type="protein sequence ID" value="TDE92653.1"/>
    <property type="molecule type" value="Genomic_DNA"/>
</dbReference>
<dbReference type="Gene3D" id="3.40.50.10320">
    <property type="entry name" value="LmbE-like"/>
    <property type="match status" value="1"/>
</dbReference>
<accession>A0ABY2E225</accession>
<dbReference type="SUPFAM" id="SSF102588">
    <property type="entry name" value="LmbE-like"/>
    <property type="match status" value="1"/>
</dbReference>
<proteinExistence type="predicted"/>
<dbReference type="InterPro" id="IPR003737">
    <property type="entry name" value="GlcNAc_PI_deacetylase-related"/>
</dbReference>
<name>A0ABY2E225_9MICO</name>
<reference evidence="3 4" key="1">
    <citation type="submission" date="2019-03" db="EMBL/GenBank/DDBJ databases">
        <title>Genomic features of bacteria from cold environments.</title>
        <authorList>
            <person name="Shen L."/>
        </authorList>
    </citation>
    <scope>NUCLEOTIDE SEQUENCE [LARGE SCALE GENOMIC DNA]</scope>
    <source>
        <strain evidence="4">T3246-1</strain>
    </source>
</reference>
<dbReference type="Pfam" id="PF02585">
    <property type="entry name" value="PIG-L"/>
    <property type="match status" value="1"/>
</dbReference>
<evidence type="ECO:0000256" key="1">
    <source>
        <dbReference type="ARBA" id="ARBA00022833"/>
    </source>
</evidence>
<dbReference type="InterPro" id="IPR024078">
    <property type="entry name" value="LmbE-like_dom_sf"/>
</dbReference>
<dbReference type="Proteomes" id="UP000504882">
    <property type="component" value="Unassembled WGS sequence"/>
</dbReference>
<evidence type="ECO:0000313" key="3">
    <source>
        <dbReference type="EMBL" id="TDE92653.1"/>
    </source>
</evidence>
<keyword evidence="4" id="KW-1185">Reference proteome</keyword>
<keyword evidence="1" id="KW-0862">Zinc</keyword>
<comment type="caution">
    <text evidence="3">The sequence shown here is derived from an EMBL/GenBank/DDBJ whole genome shotgun (WGS) entry which is preliminary data.</text>
</comment>
<organism evidence="3 4">
    <name type="scientific">Occultella glacieicola</name>
    <dbReference type="NCBI Taxonomy" id="2518684"/>
    <lineage>
        <taxon>Bacteria</taxon>
        <taxon>Bacillati</taxon>
        <taxon>Actinomycetota</taxon>
        <taxon>Actinomycetes</taxon>
        <taxon>Micrococcales</taxon>
        <taxon>Ruaniaceae</taxon>
        <taxon>Occultella</taxon>
    </lineage>
</organism>
<dbReference type="RefSeq" id="WP_133108283.1">
    <property type="nucleotide sequence ID" value="NZ_SMNA01000006.1"/>
</dbReference>
<evidence type="ECO:0000313" key="4">
    <source>
        <dbReference type="Proteomes" id="UP000504882"/>
    </source>
</evidence>
<sequence length="149" mass="15772">MHDAGSLGTILGIWAHPDDEVFLSAGLVAAARDAGRRVVVVTATLGKHGTTDATQWAPDRLGRVRGLELAASLAAVGVTEHRQLGHPDGSLARQQQLQAIDELADRGAGAAGHPSSRSDRTCSPDTRTIRPWPPGRARRARLRPRTPAS</sequence>
<protein>
    <submittedName>
        <fullName evidence="3">PIG-L family deacetylase</fullName>
    </submittedName>
</protein>
<feature type="compositionally biased region" description="Basic residues" evidence="2">
    <location>
        <begin position="136"/>
        <end position="149"/>
    </location>
</feature>